<gene>
    <name evidence="1" type="ORF">DesyoDRAFT_5206</name>
</gene>
<dbReference type="EMBL" id="CM001441">
    <property type="protein sequence ID" value="EHQ92137.1"/>
    <property type="molecule type" value="Genomic_DNA"/>
</dbReference>
<proteinExistence type="predicted"/>
<dbReference type="InterPro" id="IPR038559">
    <property type="entry name" value="XkdN-like_sf"/>
</dbReference>
<protein>
    <submittedName>
        <fullName evidence="1">Phage XkdN-like protein</fullName>
    </submittedName>
</protein>
<name>H5XZU1_9FIRM</name>
<dbReference type="HOGENOM" id="CLU_114419_3_0_9"/>
<evidence type="ECO:0000313" key="1">
    <source>
        <dbReference type="EMBL" id="EHQ92137.1"/>
    </source>
</evidence>
<dbReference type="eggNOG" id="ENOG50334J1">
    <property type="taxonomic scope" value="Bacteria"/>
</dbReference>
<accession>H5XZU1</accession>
<dbReference type="RefSeq" id="WP_007787396.1">
    <property type="nucleotide sequence ID" value="NZ_CM001441.1"/>
</dbReference>
<dbReference type="InterPro" id="IPR014986">
    <property type="entry name" value="XkdN-like"/>
</dbReference>
<dbReference type="Proteomes" id="UP000005104">
    <property type="component" value="Chromosome"/>
</dbReference>
<dbReference type="STRING" id="768710.DesyoDRAFT_5206"/>
<organism evidence="1 2">
    <name type="scientific">Desulfosporosinus youngiae DSM 17734</name>
    <dbReference type="NCBI Taxonomy" id="768710"/>
    <lineage>
        <taxon>Bacteria</taxon>
        <taxon>Bacillati</taxon>
        <taxon>Bacillota</taxon>
        <taxon>Clostridia</taxon>
        <taxon>Eubacteriales</taxon>
        <taxon>Desulfitobacteriaceae</taxon>
        <taxon>Desulfosporosinus</taxon>
    </lineage>
</organism>
<sequence length="137" mass="15517">MNDLQDFLMEDFEDAEIIEKPVSLGGKEKKMKFRPISATTGDEIRKSCRKITFHKGQKVVEANHDAFMTKIIIETTVHPNFKSEALQKSWGVLGAEDLLNAMKTKMRDGEYATLSSIVSEINGYDKTMEDLVEEAKN</sequence>
<dbReference type="AlphaFoldDB" id="H5XZU1"/>
<reference evidence="1 2" key="1">
    <citation type="submission" date="2011-11" db="EMBL/GenBank/DDBJ databases">
        <title>The Noncontiguous Finished genome of Desulfosporosinus youngiae DSM 17734.</title>
        <authorList>
            <consortium name="US DOE Joint Genome Institute (JGI-PGF)"/>
            <person name="Lucas S."/>
            <person name="Han J."/>
            <person name="Lapidus A."/>
            <person name="Cheng J.-F."/>
            <person name="Goodwin L."/>
            <person name="Pitluck S."/>
            <person name="Peters L."/>
            <person name="Ovchinnikova G."/>
            <person name="Lu M."/>
            <person name="Land M.L."/>
            <person name="Hauser L."/>
            <person name="Pester M."/>
            <person name="Spring S."/>
            <person name="Ollivier B."/>
            <person name="Rattei T."/>
            <person name="Klenk H.-P."/>
            <person name="Wagner M."/>
            <person name="Loy A."/>
            <person name="Woyke T.J."/>
        </authorList>
    </citation>
    <scope>NUCLEOTIDE SEQUENCE [LARGE SCALE GENOMIC DNA]</scope>
    <source>
        <strain evidence="1 2">DSM 17734</strain>
    </source>
</reference>
<evidence type="ECO:0000313" key="2">
    <source>
        <dbReference type="Proteomes" id="UP000005104"/>
    </source>
</evidence>
<dbReference type="Gene3D" id="3.30.2220.30">
    <property type="match status" value="1"/>
</dbReference>
<dbReference type="OrthoDB" id="1807498at2"/>
<keyword evidence="2" id="KW-1185">Reference proteome</keyword>
<dbReference type="Pfam" id="PF08890">
    <property type="entry name" value="Phage_TAC_5"/>
    <property type="match status" value="1"/>
</dbReference>